<accession>A0A917Y7K5</accession>
<evidence type="ECO:0000256" key="3">
    <source>
        <dbReference type="ARBA" id="ARBA00023002"/>
    </source>
</evidence>
<name>A0A917Y7K5_9ACTN</name>
<keyword evidence="8" id="KW-1185">Reference proteome</keyword>
<dbReference type="Gene3D" id="3.40.50.720">
    <property type="entry name" value="NAD(P)-binding Rossmann-like Domain"/>
    <property type="match status" value="1"/>
</dbReference>
<keyword evidence="3" id="KW-0560">Oxidoreductase</keyword>
<evidence type="ECO:0000313" key="8">
    <source>
        <dbReference type="Proteomes" id="UP000600365"/>
    </source>
</evidence>
<dbReference type="GO" id="GO:0070403">
    <property type="term" value="F:NAD+ binding"/>
    <property type="evidence" value="ECO:0007669"/>
    <property type="project" value="InterPro"/>
</dbReference>
<dbReference type="InterPro" id="IPR006176">
    <property type="entry name" value="3-OHacyl-CoA_DH_NAD-bd"/>
</dbReference>
<dbReference type="InterPro" id="IPR008927">
    <property type="entry name" value="6-PGluconate_DH-like_C_sf"/>
</dbReference>
<dbReference type="Pfam" id="PF02737">
    <property type="entry name" value="3HCDH_N"/>
    <property type="match status" value="1"/>
</dbReference>
<gene>
    <name evidence="7" type="ORF">GCM10011579_057210</name>
</gene>
<evidence type="ECO:0000313" key="7">
    <source>
        <dbReference type="EMBL" id="GGN76300.1"/>
    </source>
</evidence>
<dbReference type="SUPFAM" id="SSF51735">
    <property type="entry name" value="NAD(P)-binding Rossmann-fold domains"/>
    <property type="match status" value="1"/>
</dbReference>
<feature type="domain" description="3-hydroxyacyl-CoA dehydrogenase NAD binding" evidence="6">
    <location>
        <begin position="10"/>
        <end position="183"/>
    </location>
</feature>
<dbReference type="InterPro" id="IPR013328">
    <property type="entry name" value="6PGD_dom2"/>
</dbReference>
<evidence type="ECO:0000259" key="6">
    <source>
        <dbReference type="Pfam" id="PF02737"/>
    </source>
</evidence>
<dbReference type="Gene3D" id="1.10.1040.10">
    <property type="entry name" value="N-(1-d-carboxylethyl)-l-norvaline Dehydrogenase, domain 2"/>
    <property type="match status" value="1"/>
</dbReference>
<reference evidence="7 8" key="1">
    <citation type="journal article" date="2014" name="Int. J. Syst. Evol. Microbiol.">
        <title>Complete genome sequence of Corynebacterium casei LMG S-19264T (=DSM 44701T), isolated from a smear-ripened cheese.</title>
        <authorList>
            <consortium name="US DOE Joint Genome Institute (JGI-PGF)"/>
            <person name="Walter F."/>
            <person name="Albersmeier A."/>
            <person name="Kalinowski J."/>
            <person name="Ruckert C."/>
        </authorList>
    </citation>
    <scope>NUCLEOTIDE SEQUENCE [LARGE SCALE GENOMIC DNA]</scope>
    <source>
        <strain evidence="7 8">CGMCC 4.7111</strain>
    </source>
</reference>
<proteinExistence type="inferred from homology"/>
<dbReference type="EMBL" id="BMMM01000011">
    <property type="protein sequence ID" value="GGN76300.1"/>
    <property type="molecule type" value="Genomic_DNA"/>
</dbReference>
<evidence type="ECO:0000256" key="2">
    <source>
        <dbReference type="ARBA" id="ARBA00009463"/>
    </source>
</evidence>
<dbReference type="GO" id="GO:0006631">
    <property type="term" value="P:fatty acid metabolic process"/>
    <property type="evidence" value="ECO:0007669"/>
    <property type="project" value="InterPro"/>
</dbReference>
<evidence type="ECO:0000256" key="1">
    <source>
        <dbReference type="ARBA" id="ARBA00005086"/>
    </source>
</evidence>
<dbReference type="AlphaFoldDB" id="A0A917Y7K5"/>
<dbReference type="GO" id="GO:0016616">
    <property type="term" value="F:oxidoreductase activity, acting on the CH-OH group of donors, NAD or NADP as acceptor"/>
    <property type="evidence" value="ECO:0007669"/>
    <property type="project" value="InterPro"/>
</dbReference>
<organism evidence="7 8">
    <name type="scientific">Streptomyces albiflavescens</name>
    <dbReference type="NCBI Taxonomy" id="1623582"/>
    <lineage>
        <taxon>Bacteria</taxon>
        <taxon>Bacillati</taxon>
        <taxon>Actinomycetota</taxon>
        <taxon>Actinomycetes</taxon>
        <taxon>Kitasatosporales</taxon>
        <taxon>Streptomycetaceae</taxon>
        <taxon>Streptomyces</taxon>
    </lineage>
</organism>
<feature type="domain" description="3-hydroxyacyl-CoA dehydrogenase C-terminal" evidence="5">
    <location>
        <begin position="188"/>
        <end position="259"/>
    </location>
</feature>
<dbReference type="InterPro" id="IPR036291">
    <property type="entry name" value="NAD(P)-bd_dom_sf"/>
</dbReference>
<sequence>MNTHTPVHRVAIVGTGTIGASWATHYLARGFDVTATDPSPTAETALRSYVEAAWDAAASIGLAPGASPDRLSFTADLPRAVADADFVQENAPERPELKVKLFADIDDATPPDAIIASSSSGITMSAIQAECRRPERTVIGHPFNPPHVVPLVEVVGGTRTAPETIRDVMSFYAAIGKKPIHLKKELPGHVANRIQAALYREVVYLVQEGVLDVADSDDAVSWGPGLRWGVMGPHLLWHLGGGEGGIQHFMDTLMPRMVASWEELGTPRFTPELKEQIVNGVLEEAGSHSVNDLAARRDAMLSALLAVRARHDPSGPPSAATGPETKEEP</sequence>
<dbReference type="Proteomes" id="UP000600365">
    <property type="component" value="Unassembled WGS sequence"/>
</dbReference>
<comment type="similarity">
    <text evidence="2">Belongs to the 3-hydroxyacyl-CoA dehydrogenase family.</text>
</comment>
<dbReference type="InterPro" id="IPR006108">
    <property type="entry name" value="3HC_DH_C"/>
</dbReference>
<protein>
    <submittedName>
        <fullName evidence="7">Hydroxyacyl-CoA dehydrogenase</fullName>
    </submittedName>
</protein>
<dbReference type="RefSeq" id="WP_189188968.1">
    <property type="nucleotide sequence ID" value="NZ_BMMM01000011.1"/>
</dbReference>
<dbReference type="SUPFAM" id="SSF48179">
    <property type="entry name" value="6-phosphogluconate dehydrogenase C-terminal domain-like"/>
    <property type="match status" value="1"/>
</dbReference>
<evidence type="ECO:0000256" key="4">
    <source>
        <dbReference type="SAM" id="MobiDB-lite"/>
    </source>
</evidence>
<dbReference type="PANTHER" id="PTHR48075">
    <property type="entry name" value="3-HYDROXYACYL-COA DEHYDROGENASE FAMILY PROTEIN"/>
    <property type="match status" value="1"/>
</dbReference>
<feature type="region of interest" description="Disordered" evidence="4">
    <location>
        <begin position="308"/>
        <end position="329"/>
    </location>
</feature>
<comment type="caution">
    <text evidence="7">The sequence shown here is derived from an EMBL/GenBank/DDBJ whole genome shotgun (WGS) entry which is preliminary data.</text>
</comment>
<dbReference type="Pfam" id="PF00725">
    <property type="entry name" value="3HCDH"/>
    <property type="match status" value="1"/>
</dbReference>
<comment type="pathway">
    <text evidence="1">Lipid metabolism; butanoate metabolism.</text>
</comment>
<evidence type="ECO:0000259" key="5">
    <source>
        <dbReference type="Pfam" id="PF00725"/>
    </source>
</evidence>
<dbReference type="PANTHER" id="PTHR48075:SF5">
    <property type="entry name" value="3-HYDROXYBUTYRYL-COA DEHYDROGENASE"/>
    <property type="match status" value="1"/>
</dbReference>